<comment type="caution">
    <text evidence="1">The sequence shown here is derived from an EMBL/GenBank/DDBJ whole genome shotgun (WGS) entry which is preliminary data.</text>
</comment>
<name>A0ABV4XIT4_9CYAN</name>
<dbReference type="Proteomes" id="UP001576784">
    <property type="component" value="Unassembled WGS sequence"/>
</dbReference>
<accession>A0ABV4XIT4</accession>
<keyword evidence="2" id="KW-1185">Reference proteome</keyword>
<dbReference type="EMBL" id="JBHFNR010000015">
    <property type="protein sequence ID" value="MFB2891625.1"/>
    <property type="molecule type" value="Genomic_DNA"/>
</dbReference>
<gene>
    <name evidence="1" type="ORF">ACE1CI_01650</name>
</gene>
<evidence type="ECO:0000313" key="1">
    <source>
        <dbReference type="EMBL" id="MFB2891625.1"/>
    </source>
</evidence>
<dbReference type="RefSeq" id="WP_413261302.1">
    <property type="nucleotide sequence ID" value="NZ_JBHFNR010000015.1"/>
</dbReference>
<protein>
    <submittedName>
        <fullName evidence="1">Uncharacterized protein</fullName>
    </submittedName>
</protein>
<sequence>MCAKRISNQHRRVNTNLHSAIAHLSPSPKMRSPLSTHAESIVHFLDPEPRLVRVLDKWNIQLIMPRYLSGYSDSEIAIIAFSIPQLSYQY</sequence>
<proteinExistence type="predicted"/>
<evidence type="ECO:0000313" key="2">
    <source>
        <dbReference type="Proteomes" id="UP001576784"/>
    </source>
</evidence>
<organism evidence="1 2">
    <name type="scientific">Floridaenema flaviceps BLCC-F50</name>
    <dbReference type="NCBI Taxonomy" id="3153642"/>
    <lineage>
        <taxon>Bacteria</taxon>
        <taxon>Bacillati</taxon>
        <taxon>Cyanobacteriota</taxon>
        <taxon>Cyanophyceae</taxon>
        <taxon>Oscillatoriophycideae</taxon>
        <taxon>Aerosakkonematales</taxon>
        <taxon>Aerosakkonemataceae</taxon>
        <taxon>Floridanema</taxon>
        <taxon>Floridanema flaviceps</taxon>
    </lineage>
</organism>
<reference evidence="1 2" key="1">
    <citation type="submission" date="2024-09" db="EMBL/GenBank/DDBJ databases">
        <title>Floridaenema gen nov. (Aerosakkonemataceae, Aerosakkonematales ord. nov., Cyanobacteria) from benthic tropical and subtropical fresh waters, with the description of four new species.</title>
        <authorList>
            <person name="Moretto J.A."/>
            <person name="Berthold D.E."/>
            <person name="Lefler F.W."/>
            <person name="Huang I.-S."/>
            <person name="Laughinghouse H. IV."/>
        </authorList>
    </citation>
    <scope>NUCLEOTIDE SEQUENCE [LARGE SCALE GENOMIC DNA]</scope>
    <source>
        <strain evidence="1 2">BLCC-F50</strain>
    </source>
</reference>